<protein>
    <submittedName>
        <fullName evidence="2">Methyltransferase domain-containing protein</fullName>
    </submittedName>
</protein>
<keyword evidence="2" id="KW-0489">Methyltransferase</keyword>
<keyword evidence="2" id="KW-0808">Transferase</keyword>
<reference evidence="2" key="1">
    <citation type="submission" date="2019-07" db="EMBL/GenBank/DDBJ databases">
        <authorList>
            <person name="De-Chao Zhang Q."/>
        </authorList>
    </citation>
    <scope>NUCLEOTIDE SEQUENCE</scope>
    <source>
        <strain evidence="2">TP-CH-4</strain>
    </source>
</reference>
<keyword evidence="3" id="KW-1185">Reference proteome</keyword>
<accession>A0A967E6V4</accession>
<dbReference type="GO" id="GO:0032259">
    <property type="term" value="P:methylation"/>
    <property type="evidence" value="ECO:0007669"/>
    <property type="project" value="UniProtKB-KW"/>
</dbReference>
<organism evidence="2 3">
    <name type="scientific">Pelagihabitans pacificus</name>
    <dbReference type="NCBI Taxonomy" id="2696054"/>
    <lineage>
        <taxon>Bacteria</taxon>
        <taxon>Pseudomonadati</taxon>
        <taxon>Bacteroidota</taxon>
        <taxon>Flavobacteriia</taxon>
        <taxon>Flavobacteriales</taxon>
        <taxon>Flavobacteriaceae</taxon>
        <taxon>Pelagihabitans</taxon>
    </lineage>
</organism>
<dbReference type="InterPro" id="IPR029063">
    <property type="entry name" value="SAM-dependent_MTases_sf"/>
</dbReference>
<gene>
    <name evidence="2" type="ORF">FK220_011725</name>
</gene>
<dbReference type="RefSeq" id="WP_152574519.1">
    <property type="nucleotide sequence ID" value="NZ_VIKU02000003.1"/>
</dbReference>
<dbReference type="SUPFAM" id="SSF53335">
    <property type="entry name" value="S-adenosyl-L-methionine-dependent methyltransferases"/>
    <property type="match status" value="1"/>
</dbReference>
<dbReference type="EMBL" id="VIKU02000003">
    <property type="protein sequence ID" value="NHF60015.1"/>
    <property type="molecule type" value="Genomic_DNA"/>
</dbReference>
<evidence type="ECO:0000313" key="3">
    <source>
        <dbReference type="Proteomes" id="UP000707206"/>
    </source>
</evidence>
<proteinExistence type="predicted"/>
<feature type="domain" description="Methyltransferase" evidence="1">
    <location>
        <begin position="63"/>
        <end position="157"/>
    </location>
</feature>
<reference evidence="2" key="2">
    <citation type="submission" date="2020-03" db="EMBL/GenBank/DDBJ databases">
        <title>Flavobacteriaceae bacterium strain TP-CH-4, a member of the family Flavobacteriaceae isolated from a deep-sea seamount.</title>
        <authorList>
            <person name="Zhang D.-C."/>
        </authorList>
    </citation>
    <scope>NUCLEOTIDE SEQUENCE</scope>
    <source>
        <strain evidence="2">TP-CH-4</strain>
    </source>
</reference>
<name>A0A967E6V4_9FLAO</name>
<sequence>MLAKLEARSTEPELMDNFKGSIESLEEVLQDINKVNRILGGNQITISAVARLMKQHPRDSYTIMDVGCADGTMLRAIARYCRKKDIKADFVGIDLNGDALVLAEAASSDFPEIRYLKQDVLELEKLDLNCDILVTTLMTHHFTNTQLEILLAQFARLADMAVVNNDLHRSRLAFYLFKAFSAVFIKTETARIDGLISIRKGFKKRDLVALSKKLPQMLHHIQWKWAFRYVWIMQPKRPNTL</sequence>
<dbReference type="Pfam" id="PF13649">
    <property type="entry name" value="Methyltransf_25"/>
    <property type="match status" value="1"/>
</dbReference>
<dbReference type="InterPro" id="IPR041698">
    <property type="entry name" value="Methyltransf_25"/>
</dbReference>
<dbReference type="Proteomes" id="UP000707206">
    <property type="component" value="Unassembled WGS sequence"/>
</dbReference>
<dbReference type="Gene3D" id="3.40.50.150">
    <property type="entry name" value="Vaccinia Virus protein VP39"/>
    <property type="match status" value="1"/>
</dbReference>
<dbReference type="GO" id="GO:0008168">
    <property type="term" value="F:methyltransferase activity"/>
    <property type="evidence" value="ECO:0007669"/>
    <property type="project" value="UniProtKB-KW"/>
</dbReference>
<comment type="caution">
    <text evidence="2">The sequence shown here is derived from an EMBL/GenBank/DDBJ whole genome shotgun (WGS) entry which is preliminary data.</text>
</comment>
<evidence type="ECO:0000313" key="2">
    <source>
        <dbReference type="EMBL" id="NHF60015.1"/>
    </source>
</evidence>
<evidence type="ECO:0000259" key="1">
    <source>
        <dbReference type="Pfam" id="PF13649"/>
    </source>
</evidence>
<dbReference type="AlphaFoldDB" id="A0A967E6V4"/>